<keyword evidence="2" id="KW-1185">Reference proteome</keyword>
<comment type="caution">
    <text evidence="1">The sequence shown here is derived from an EMBL/GenBank/DDBJ whole genome shotgun (WGS) entry which is preliminary data.</text>
</comment>
<evidence type="ECO:0000313" key="2">
    <source>
        <dbReference type="Proteomes" id="UP000799777"/>
    </source>
</evidence>
<accession>A0A9P4H1I0</accession>
<proteinExistence type="predicted"/>
<dbReference type="Proteomes" id="UP000799777">
    <property type="component" value="Unassembled WGS sequence"/>
</dbReference>
<feature type="non-terminal residue" evidence="1">
    <location>
        <position position="86"/>
    </location>
</feature>
<dbReference type="EMBL" id="ML978262">
    <property type="protein sequence ID" value="KAF2025594.1"/>
    <property type="molecule type" value="Genomic_DNA"/>
</dbReference>
<dbReference type="AlphaFoldDB" id="A0A9P4H1I0"/>
<dbReference type="OrthoDB" id="3856898at2759"/>
<protein>
    <submittedName>
        <fullName evidence="1">Uncharacterized protein</fullName>
    </submittedName>
</protein>
<reference evidence="1" key="1">
    <citation type="journal article" date="2020" name="Stud. Mycol.">
        <title>101 Dothideomycetes genomes: a test case for predicting lifestyles and emergence of pathogens.</title>
        <authorList>
            <person name="Haridas S."/>
            <person name="Albert R."/>
            <person name="Binder M."/>
            <person name="Bloem J."/>
            <person name="Labutti K."/>
            <person name="Salamov A."/>
            <person name="Andreopoulos B."/>
            <person name="Baker S."/>
            <person name="Barry K."/>
            <person name="Bills G."/>
            <person name="Bluhm B."/>
            <person name="Cannon C."/>
            <person name="Castanera R."/>
            <person name="Culley D."/>
            <person name="Daum C."/>
            <person name="Ezra D."/>
            <person name="Gonzalez J."/>
            <person name="Henrissat B."/>
            <person name="Kuo A."/>
            <person name="Liang C."/>
            <person name="Lipzen A."/>
            <person name="Lutzoni F."/>
            <person name="Magnuson J."/>
            <person name="Mondo S."/>
            <person name="Nolan M."/>
            <person name="Ohm R."/>
            <person name="Pangilinan J."/>
            <person name="Park H.-J."/>
            <person name="Ramirez L."/>
            <person name="Alfaro M."/>
            <person name="Sun H."/>
            <person name="Tritt A."/>
            <person name="Yoshinaga Y."/>
            <person name="Zwiers L.-H."/>
            <person name="Turgeon B."/>
            <person name="Goodwin S."/>
            <person name="Spatafora J."/>
            <person name="Crous P."/>
            <person name="Grigoriev I."/>
        </authorList>
    </citation>
    <scope>NUCLEOTIDE SEQUENCE</scope>
    <source>
        <strain evidence="1">CBS 110217</strain>
    </source>
</reference>
<evidence type="ECO:0000313" key="1">
    <source>
        <dbReference type="EMBL" id="KAF2025594.1"/>
    </source>
</evidence>
<sequence length="86" mass="9490">MATPWPRQETWPSPVCEHATRLSSFLHKVLHRIERTGSESPIPADLVGDIICGSLTFVLKVQHTPDLTSISDALRIVQTEAKATAE</sequence>
<name>A0A9P4H1I0_9PLEO</name>
<organism evidence="1 2">
    <name type="scientific">Setomelanomma holmii</name>
    <dbReference type="NCBI Taxonomy" id="210430"/>
    <lineage>
        <taxon>Eukaryota</taxon>
        <taxon>Fungi</taxon>
        <taxon>Dikarya</taxon>
        <taxon>Ascomycota</taxon>
        <taxon>Pezizomycotina</taxon>
        <taxon>Dothideomycetes</taxon>
        <taxon>Pleosporomycetidae</taxon>
        <taxon>Pleosporales</taxon>
        <taxon>Pleosporineae</taxon>
        <taxon>Phaeosphaeriaceae</taxon>
        <taxon>Setomelanomma</taxon>
    </lineage>
</organism>
<gene>
    <name evidence="1" type="ORF">EK21DRAFT_18263</name>
</gene>